<dbReference type="AlphaFoldDB" id="A0A2R8AFS3"/>
<dbReference type="EMBL" id="OMKW01000005">
    <property type="protein sequence ID" value="SPF31094.1"/>
    <property type="molecule type" value="Genomic_DNA"/>
</dbReference>
<name>A0A2R8AFS3_9RHOB</name>
<organism evidence="1 2">
    <name type="scientific">Pontivivens insulae</name>
    <dbReference type="NCBI Taxonomy" id="1639689"/>
    <lineage>
        <taxon>Bacteria</taxon>
        <taxon>Pseudomonadati</taxon>
        <taxon>Pseudomonadota</taxon>
        <taxon>Alphaproteobacteria</taxon>
        <taxon>Rhodobacterales</taxon>
        <taxon>Paracoccaceae</taxon>
        <taxon>Pontivivens</taxon>
    </lineage>
</organism>
<evidence type="ECO:0000313" key="2">
    <source>
        <dbReference type="Proteomes" id="UP000244932"/>
    </source>
</evidence>
<evidence type="ECO:0000313" key="1">
    <source>
        <dbReference type="EMBL" id="SPF31094.1"/>
    </source>
</evidence>
<sequence length="66" mass="7263">MENINELSIEEMDMVSGGIWPYVVPNASSSDDPADLYNHVVKPVLPAPVKIAVWLARSNTGNYISF</sequence>
<accession>A0A2R8AFS3</accession>
<dbReference type="RefSeq" id="WP_146186190.1">
    <property type="nucleotide sequence ID" value="NZ_OMKW01000005.1"/>
</dbReference>
<protein>
    <submittedName>
        <fullName evidence="1">Uncharacterized protein</fullName>
    </submittedName>
</protein>
<gene>
    <name evidence="1" type="ORF">POI8812_03445</name>
</gene>
<dbReference type="Proteomes" id="UP000244932">
    <property type="component" value="Unassembled WGS sequence"/>
</dbReference>
<keyword evidence="2" id="KW-1185">Reference proteome</keyword>
<proteinExistence type="predicted"/>
<reference evidence="1 2" key="1">
    <citation type="submission" date="2018-03" db="EMBL/GenBank/DDBJ databases">
        <authorList>
            <person name="Keele B.F."/>
        </authorList>
    </citation>
    <scope>NUCLEOTIDE SEQUENCE [LARGE SCALE GENOMIC DNA]</scope>
    <source>
        <strain evidence="1 2">CeCT 8812</strain>
    </source>
</reference>